<comment type="subcellular location">
    <subcellularLocation>
        <location evidence="1">Periplasm</location>
    </subcellularLocation>
</comment>
<accession>A0A1N7P4P0</accession>
<organism evidence="6 7">
    <name type="scientific">Insolitispirillum peregrinum</name>
    <dbReference type="NCBI Taxonomy" id="80876"/>
    <lineage>
        <taxon>Bacteria</taxon>
        <taxon>Pseudomonadati</taxon>
        <taxon>Pseudomonadota</taxon>
        <taxon>Alphaproteobacteria</taxon>
        <taxon>Rhodospirillales</taxon>
        <taxon>Novispirillaceae</taxon>
        <taxon>Insolitispirillum</taxon>
    </lineage>
</organism>
<evidence type="ECO:0000313" key="6">
    <source>
        <dbReference type="EMBL" id="SIT05496.1"/>
    </source>
</evidence>
<comment type="similarity">
    <text evidence="2">Belongs to the bacterial solute-binding protein 5 family.</text>
</comment>
<evidence type="ECO:0000313" key="7">
    <source>
        <dbReference type="Proteomes" id="UP000185678"/>
    </source>
</evidence>
<dbReference type="EMBL" id="FTOA01000006">
    <property type="protein sequence ID" value="SIT05496.1"/>
    <property type="molecule type" value="Genomic_DNA"/>
</dbReference>
<dbReference type="SUPFAM" id="SSF53850">
    <property type="entry name" value="Periplasmic binding protein-like II"/>
    <property type="match status" value="1"/>
</dbReference>
<dbReference type="PIRSF" id="PIRSF002741">
    <property type="entry name" value="MppA"/>
    <property type="match status" value="1"/>
</dbReference>
<evidence type="ECO:0000256" key="4">
    <source>
        <dbReference type="SAM" id="SignalP"/>
    </source>
</evidence>
<reference evidence="6 7" key="1">
    <citation type="submission" date="2017-01" db="EMBL/GenBank/DDBJ databases">
        <authorList>
            <person name="Mah S.A."/>
            <person name="Swanson W.J."/>
            <person name="Moy G.W."/>
            <person name="Vacquier V.D."/>
        </authorList>
    </citation>
    <scope>NUCLEOTIDE SEQUENCE [LARGE SCALE GENOMIC DNA]</scope>
    <source>
        <strain evidence="6 7">DSM 11589</strain>
    </source>
</reference>
<dbReference type="Pfam" id="PF00496">
    <property type="entry name" value="SBP_bac_5"/>
    <property type="match status" value="1"/>
</dbReference>
<dbReference type="PANTHER" id="PTHR30290">
    <property type="entry name" value="PERIPLASMIC BINDING COMPONENT OF ABC TRANSPORTER"/>
    <property type="match status" value="1"/>
</dbReference>
<proteinExistence type="inferred from homology"/>
<feature type="domain" description="Solute-binding protein family 5" evidence="5">
    <location>
        <begin position="97"/>
        <end position="449"/>
    </location>
</feature>
<evidence type="ECO:0000256" key="1">
    <source>
        <dbReference type="ARBA" id="ARBA00004418"/>
    </source>
</evidence>
<dbReference type="InterPro" id="IPR030678">
    <property type="entry name" value="Peptide/Ni-bd"/>
</dbReference>
<evidence type="ECO:0000256" key="3">
    <source>
        <dbReference type="ARBA" id="ARBA00022729"/>
    </source>
</evidence>
<name>A0A1N7P4P0_9PROT</name>
<dbReference type="AlphaFoldDB" id="A0A1N7P4P0"/>
<gene>
    <name evidence="6" type="ORF">SAMN05421779_10654</name>
</gene>
<keyword evidence="7" id="KW-1185">Reference proteome</keyword>
<evidence type="ECO:0000256" key="2">
    <source>
        <dbReference type="ARBA" id="ARBA00005695"/>
    </source>
</evidence>
<dbReference type="OrthoDB" id="9803988at2"/>
<dbReference type="GO" id="GO:0043190">
    <property type="term" value="C:ATP-binding cassette (ABC) transporter complex"/>
    <property type="evidence" value="ECO:0007669"/>
    <property type="project" value="InterPro"/>
</dbReference>
<dbReference type="STRING" id="80876.SAMN05421779_10654"/>
<dbReference type="GO" id="GO:0015833">
    <property type="term" value="P:peptide transport"/>
    <property type="evidence" value="ECO:0007669"/>
    <property type="project" value="TreeGrafter"/>
</dbReference>
<feature type="signal peptide" evidence="4">
    <location>
        <begin position="1"/>
        <end position="46"/>
    </location>
</feature>
<dbReference type="InterPro" id="IPR039424">
    <property type="entry name" value="SBP_5"/>
</dbReference>
<dbReference type="CDD" id="cd08517">
    <property type="entry name" value="PBP2_NikA_DppA_OppA_like_13"/>
    <property type="match status" value="1"/>
</dbReference>
<dbReference type="Proteomes" id="UP000185678">
    <property type="component" value="Unassembled WGS sequence"/>
</dbReference>
<feature type="chain" id="PRO_5013020961" evidence="4">
    <location>
        <begin position="47"/>
        <end position="551"/>
    </location>
</feature>
<dbReference type="RefSeq" id="WP_139332961.1">
    <property type="nucleotide sequence ID" value="NZ_FTOA01000006.1"/>
</dbReference>
<keyword evidence="3 4" id="KW-0732">Signal</keyword>
<dbReference type="GO" id="GO:0030288">
    <property type="term" value="C:outer membrane-bounded periplasmic space"/>
    <property type="evidence" value="ECO:0007669"/>
    <property type="project" value="UniProtKB-ARBA"/>
</dbReference>
<dbReference type="Gene3D" id="3.40.190.10">
    <property type="entry name" value="Periplasmic binding protein-like II"/>
    <property type="match status" value="1"/>
</dbReference>
<dbReference type="PANTHER" id="PTHR30290:SF38">
    <property type="entry name" value="D,D-DIPEPTIDE-BINDING PERIPLASMIC PROTEIN DDPA-RELATED"/>
    <property type="match status" value="1"/>
</dbReference>
<dbReference type="InterPro" id="IPR000914">
    <property type="entry name" value="SBP_5_dom"/>
</dbReference>
<dbReference type="GO" id="GO:1904680">
    <property type="term" value="F:peptide transmembrane transporter activity"/>
    <property type="evidence" value="ECO:0007669"/>
    <property type="project" value="TreeGrafter"/>
</dbReference>
<dbReference type="Gene3D" id="3.10.105.10">
    <property type="entry name" value="Dipeptide-binding Protein, Domain 3"/>
    <property type="match status" value="1"/>
</dbReference>
<evidence type="ECO:0000259" key="5">
    <source>
        <dbReference type="Pfam" id="PF00496"/>
    </source>
</evidence>
<protein>
    <submittedName>
        <fullName evidence="6">Peptide/nickel transport system substrate-binding protein</fullName>
    </submittedName>
</protein>
<sequence>MRTVQTSQRRYRDRLRHLLSASLMAAALGLPVLSGAAALSAAPALAADQPARGGTMNIIVQPEPPILQLGLNQQGPTQTVGGKIYQGLLTYDKQLKPLPSLAESWDISPDGLTYTFHLHKNVKWHDGQPFTSRDVIFTTTKFLPEVHSRARANFARCESITAPDDYTVVFKLKEPFPSFINAFEVASAPIIPAHLYDANTDYKNNPANATPIGTGPFKFKEWVKGSYIHLVRNDDYYKPGLPYLDDIYFRVIPDAASRALALESGQVDQSQYNDIEPFDVARLKSQPNLNFTTDGYEFVAPVSWLELNNRNAPLNDKRFRQALMYSLDRQFIRDKIWFGLGQVATSPINSHTNNFEPNLPKYTKDVAKAKALLDEMGLKPDANGVRARIRFLVMPYGETWQRLAEYVKVSLKQVGVEVTLENTDVAGWVQKVSNWDYDMTANFTYQYGDAALGVSRTYVSSNIRQGVMFSNTMGYSNPKVDELFASAAKENDPVKRQALYSEVQRILVDDVPVAWLLEMQFPTFVSKKFNNVITTGIGVNESYESVYMTKR</sequence>